<feature type="transmembrane region" description="Helical" evidence="2">
    <location>
        <begin position="400"/>
        <end position="421"/>
    </location>
</feature>
<feature type="transmembrane region" description="Helical" evidence="2">
    <location>
        <begin position="304"/>
        <end position="322"/>
    </location>
</feature>
<dbReference type="CDD" id="cd06174">
    <property type="entry name" value="MFS"/>
    <property type="match status" value="1"/>
</dbReference>
<dbReference type="Pfam" id="PF03130">
    <property type="entry name" value="HEAT_PBS"/>
    <property type="match status" value="1"/>
</dbReference>
<feature type="transmembrane region" description="Helical" evidence="2">
    <location>
        <begin position="179"/>
        <end position="197"/>
    </location>
</feature>
<sequence length="1008" mass="111267">MLEGIKSFFNLRYEDWRKVWFMGTVFFLAGVSEMVNYTSFMALFNSRFGIQYLPVMYLIEAFLLPFEGWLLSVLSQRLSKLRFMITMYVIFLGIGLFNSAVLIFFQMSGNEWIGFYPFLFIASNMIVRQQTLLMWSTAYDLCPTQQAKRIMPVFVLLAIIGGIVAGVITSTLASVLGPGLLYLSASVILLLGLPNFLSSLKQFLIPLTFKEETEAEASSPSSTYYLKHTLRSPFLLTVIGIMTLMPALYVLIEYQYFTEAQAVFTTEAELTSFYGMMVMLLFIAAFLLQLFAAKLMEWLGASNTIFAISFVFLAGFILAALFVQSHFAMAAVSIGYGLMYLLLYYFAEPSYQLYFKMQSIQHRDGFRLTAQGIAASAGILIGSSLSMLHSQAGMSLSGQSAVGIAAAVGLVALAWAGRHLYIKELVQFLKVGSSSMKDFLGEFLESMKHERVRKTLIDQLEHPDETVRRLTIELFQRNPEPAATTALLHCGARGSAELLALALSAVHPSGWKSLDAGKREAYLRNPDPDVRAAAFRKQFAEDDPPGGKQAWMEEALSDISPAVQAEALMVAESIEQMEAGLRLLLQGKDEAAILACEVVGARKLANLYFDVMMCLLNPAPLVKIAAVRAIGKLGGSEAATNLRELLIGADMELRAAIELALMDVGEEALPEMIRFLDSPNGEIWRSTVAIVNALGNEKMIRELVVPSCVAKLRELRANDEFVAQIAALGQDEWTQLARMRLSEVKSALLDTIWTVMIRFGDERSIPQIRHAVEHSDEEIRDHGLEILSEGLGDSKLASALLVFYQQHQRTSASRKASAHSQAESGAVELKAEVSDPWLQAIAIKAGAAKGESVLVDNWEYLSALDKIVFLKQVPLFAEISVEELGRIASIASEKVYEEGSYLIKQGESSVALKVIVEGHVEISGVNEDGIEGTISVLGSKQSIGEAALFDDRPSLVSAQALFDHVRVLEIEGNETVRLVRLYPDIGIGLLRSVGNRLRTMERMMLKLG</sequence>
<keyword evidence="2" id="KW-0472">Membrane</keyword>
<dbReference type="RefSeq" id="WP_131012384.1">
    <property type="nucleotide sequence ID" value="NZ_SIRE01000004.1"/>
</dbReference>
<feature type="transmembrane region" description="Helical" evidence="2">
    <location>
        <begin position="234"/>
        <end position="252"/>
    </location>
</feature>
<dbReference type="Pfam" id="PF00027">
    <property type="entry name" value="cNMP_binding"/>
    <property type="match status" value="1"/>
</dbReference>
<dbReference type="EMBL" id="SIRE01000004">
    <property type="protein sequence ID" value="TBL80783.1"/>
    <property type="molecule type" value="Genomic_DNA"/>
</dbReference>
<reference evidence="4 5" key="1">
    <citation type="submission" date="2019-02" db="EMBL/GenBank/DDBJ databases">
        <title>Paenibacillus sp. nov., isolated from surface-sterilized tissue of Thalictrum simplex L.</title>
        <authorList>
            <person name="Tuo L."/>
        </authorList>
    </citation>
    <scope>NUCLEOTIDE SEQUENCE [LARGE SCALE GENOMIC DNA]</scope>
    <source>
        <strain evidence="4 5">N2SHLJ1</strain>
    </source>
</reference>
<dbReference type="OrthoDB" id="2481373at2"/>
<dbReference type="InterPro" id="IPR004155">
    <property type="entry name" value="PBS_lyase_HEAT"/>
</dbReference>
<dbReference type="AlphaFoldDB" id="A0A4Q9DY24"/>
<proteinExistence type="predicted"/>
<evidence type="ECO:0000259" key="3">
    <source>
        <dbReference type="PROSITE" id="PS50042"/>
    </source>
</evidence>
<dbReference type="SUPFAM" id="SSF51206">
    <property type="entry name" value="cAMP-binding domain-like"/>
    <property type="match status" value="1"/>
</dbReference>
<keyword evidence="5" id="KW-1185">Reference proteome</keyword>
<evidence type="ECO:0000313" key="4">
    <source>
        <dbReference type="EMBL" id="TBL80783.1"/>
    </source>
</evidence>
<dbReference type="InterPro" id="IPR018490">
    <property type="entry name" value="cNMP-bd_dom_sf"/>
</dbReference>
<dbReference type="SMART" id="SM00100">
    <property type="entry name" value="cNMP"/>
    <property type="match status" value="1"/>
</dbReference>
<dbReference type="Proteomes" id="UP000293142">
    <property type="component" value="Unassembled WGS sequence"/>
</dbReference>
<organism evidence="4 5">
    <name type="scientific">Paenibacillus thalictri</name>
    <dbReference type="NCBI Taxonomy" id="2527873"/>
    <lineage>
        <taxon>Bacteria</taxon>
        <taxon>Bacillati</taxon>
        <taxon>Bacillota</taxon>
        <taxon>Bacilli</taxon>
        <taxon>Bacillales</taxon>
        <taxon>Paenibacillaceae</taxon>
        <taxon>Paenibacillus</taxon>
    </lineage>
</organism>
<feature type="transmembrane region" description="Helical" evidence="2">
    <location>
        <begin position="112"/>
        <end position="129"/>
    </location>
</feature>
<feature type="transmembrane region" description="Helical" evidence="2">
    <location>
        <begin position="50"/>
        <end position="71"/>
    </location>
</feature>
<dbReference type="SUPFAM" id="SSF48371">
    <property type="entry name" value="ARM repeat"/>
    <property type="match status" value="1"/>
</dbReference>
<dbReference type="PROSITE" id="PS50042">
    <property type="entry name" value="CNMP_BINDING_3"/>
    <property type="match status" value="1"/>
</dbReference>
<feature type="transmembrane region" description="Helical" evidence="2">
    <location>
        <begin position="150"/>
        <end position="173"/>
    </location>
</feature>
<gene>
    <name evidence="4" type="ORF">EYB31_06050</name>
</gene>
<dbReference type="InterPro" id="IPR016024">
    <property type="entry name" value="ARM-type_fold"/>
</dbReference>
<keyword evidence="1" id="KW-0010">Activator</keyword>
<protein>
    <submittedName>
        <fullName evidence="4">Cyclic nucleotide-binding domain-containing protein</fullName>
    </submittedName>
</protein>
<feature type="transmembrane region" description="Helical" evidence="2">
    <location>
        <begin position="20"/>
        <end position="44"/>
    </location>
</feature>
<accession>A0A4Q9DY24</accession>
<dbReference type="InterPro" id="IPR036259">
    <property type="entry name" value="MFS_trans_sf"/>
</dbReference>
<dbReference type="InterPro" id="IPR014710">
    <property type="entry name" value="RmlC-like_jellyroll"/>
</dbReference>
<feature type="transmembrane region" description="Helical" evidence="2">
    <location>
        <begin position="328"/>
        <end position="347"/>
    </location>
</feature>
<feature type="transmembrane region" description="Helical" evidence="2">
    <location>
        <begin position="83"/>
        <end position="106"/>
    </location>
</feature>
<evidence type="ECO:0000256" key="2">
    <source>
        <dbReference type="SAM" id="Phobius"/>
    </source>
</evidence>
<feature type="transmembrane region" description="Helical" evidence="2">
    <location>
        <begin position="272"/>
        <end position="292"/>
    </location>
</feature>
<keyword evidence="2" id="KW-1133">Transmembrane helix</keyword>
<dbReference type="Gene3D" id="2.60.120.10">
    <property type="entry name" value="Jelly Rolls"/>
    <property type="match status" value="1"/>
</dbReference>
<dbReference type="Gene3D" id="1.25.10.10">
    <property type="entry name" value="Leucine-rich Repeat Variant"/>
    <property type="match status" value="2"/>
</dbReference>
<name>A0A4Q9DY24_9BACL</name>
<evidence type="ECO:0000313" key="5">
    <source>
        <dbReference type="Proteomes" id="UP000293142"/>
    </source>
</evidence>
<dbReference type="InterPro" id="IPR000595">
    <property type="entry name" value="cNMP-bd_dom"/>
</dbReference>
<dbReference type="CDD" id="cd00038">
    <property type="entry name" value="CAP_ED"/>
    <property type="match status" value="1"/>
</dbReference>
<keyword evidence="2" id="KW-0812">Transmembrane</keyword>
<comment type="caution">
    <text evidence="4">The sequence shown here is derived from an EMBL/GenBank/DDBJ whole genome shotgun (WGS) entry which is preliminary data.</text>
</comment>
<evidence type="ECO:0000256" key="1">
    <source>
        <dbReference type="ARBA" id="ARBA00023159"/>
    </source>
</evidence>
<dbReference type="InterPro" id="IPR011989">
    <property type="entry name" value="ARM-like"/>
</dbReference>
<feature type="domain" description="Cyclic nucleotide-binding" evidence="3">
    <location>
        <begin position="875"/>
        <end position="979"/>
    </location>
</feature>
<dbReference type="SUPFAM" id="SSF103473">
    <property type="entry name" value="MFS general substrate transporter"/>
    <property type="match status" value="1"/>
</dbReference>